<comment type="caution">
    <text evidence="1">The sequence shown here is derived from an EMBL/GenBank/DDBJ whole genome shotgun (WGS) entry which is preliminary data.</text>
</comment>
<evidence type="ECO:0000313" key="1">
    <source>
        <dbReference type="EMBL" id="GAA2485300.1"/>
    </source>
</evidence>
<organism evidence="1 2">
    <name type="scientific">Terrabacter carboxydivorans</name>
    <dbReference type="NCBI Taxonomy" id="619730"/>
    <lineage>
        <taxon>Bacteria</taxon>
        <taxon>Bacillati</taxon>
        <taxon>Actinomycetota</taxon>
        <taxon>Actinomycetes</taxon>
        <taxon>Micrococcales</taxon>
        <taxon>Intrasporangiaceae</taxon>
        <taxon>Terrabacter</taxon>
    </lineage>
</organism>
<name>A0ABP5YX54_9MICO</name>
<gene>
    <name evidence="1" type="ORF">GCM10009858_24040</name>
</gene>
<reference evidence="2" key="1">
    <citation type="journal article" date="2019" name="Int. J. Syst. Evol. Microbiol.">
        <title>The Global Catalogue of Microorganisms (GCM) 10K type strain sequencing project: providing services to taxonomists for standard genome sequencing and annotation.</title>
        <authorList>
            <consortium name="The Broad Institute Genomics Platform"/>
            <consortium name="The Broad Institute Genome Sequencing Center for Infectious Disease"/>
            <person name="Wu L."/>
            <person name="Ma J."/>
        </authorList>
    </citation>
    <scope>NUCLEOTIDE SEQUENCE [LARGE SCALE GENOMIC DNA]</scope>
    <source>
        <strain evidence="2">JCM 16259</strain>
    </source>
</reference>
<dbReference type="Proteomes" id="UP001500730">
    <property type="component" value="Unassembled WGS sequence"/>
</dbReference>
<dbReference type="EMBL" id="BAAARE010000009">
    <property type="protein sequence ID" value="GAA2485300.1"/>
    <property type="molecule type" value="Genomic_DNA"/>
</dbReference>
<protein>
    <recommendedName>
        <fullName evidence="3">Nucleoside 2-deoxyribosyltransferase</fullName>
    </recommendedName>
</protein>
<sequence length="138" mass="14775">MGGCNSAGVKIYVSGPVSDATTVQEVQNAVVAAGHELTLDWSADVAFAQDYASQAERSARMAQEELAAVLEADAVLVVASEHDGRGMFVELGAALTRASRGELDHVVLLGEIHHESVFYFHPLVQRVPAVEDWLAQFP</sequence>
<dbReference type="Gene3D" id="3.40.50.450">
    <property type="match status" value="1"/>
</dbReference>
<proteinExistence type="predicted"/>
<evidence type="ECO:0000313" key="2">
    <source>
        <dbReference type="Proteomes" id="UP001500730"/>
    </source>
</evidence>
<keyword evidence="2" id="KW-1185">Reference proteome</keyword>
<accession>A0ABP5YX54</accession>
<evidence type="ECO:0008006" key="3">
    <source>
        <dbReference type="Google" id="ProtNLM"/>
    </source>
</evidence>